<dbReference type="PANTHER" id="PTHR43792:SF1">
    <property type="entry name" value="N-ACETYLTRANSFERASE DOMAIN-CONTAINING PROTEIN"/>
    <property type="match status" value="1"/>
</dbReference>
<dbReference type="PANTHER" id="PTHR43792">
    <property type="entry name" value="GNAT FAMILY, PUTATIVE (AFU_ORTHOLOGUE AFUA_3G00765)-RELATED-RELATED"/>
    <property type="match status" value="1"/>
</dbReference>
<accession>A0A560DMS2</accession>
<keyword evidence="3" id="KW-1185">Reference proteome</keyword>
<name>A0A560DMS2_9BRAD</name>
<comment type="caution">
    <text evidence="2">The sequence shown here is derived from an EMBL/GenBank/DDBJ whole genome shotgun (WGS) entry which is preliminary data.</text>
</comment>
<dbReference type="RefSeq" id="WP_145664384.1">
    <property type="nucleotide sequence ID" value="NZ_VITK01000005.1"/>
</dbReference>
<evidence type="ECO:0000313" key="2">
    <source>
        <dbReference type="EMBL" id="TWA98406.1"/>
    </source>
</evidence>
<dbReference type="InterPro" id="IPR000182">
    <property type="entry name" value="GNAT_dom"/>
</dbReference>
<dbReference type="Proteomes" id="UP000319949">
    <property type="component" value="Unassembled WGS sequence"/>
</dbReference>
<dbReference type="InterPro" id="IPR051531">
    <property type="entry name" value="N-acetyltransferase"/>
</dbReference>
<reference evidence="2 3" key="1">
    <citation type="submission" date="2019-06" db="EMBL/GenBank/DDBJ databases">
        <title>Genomic Encyclopedia of Type Strains, Phase IV (KMG-V): Genome sequencing to study the core and pangenomes of soil and plant-associated prokaryotes.</title>
        <authorList>
            <person name="Whitman W."/>
        </authorList>
    </citation>
    <scope>NUCLEOTIDE SEQUENCE [LARGE SCALE GENOMIC DNA]</scope>
    <source>
        <strain evidence="2 3">BR 510</strain>
    </source>
</reference>
<dbReference type="SUPFAM" id="SSF55729">
    <property type="entry name" value="Acyl-CoA N-acyltransferases (Nat)"/>
    <property type="match status" value="1"/>
</dbReference>
<keyword evidence="2" id="KW-0808">Transferase</keyword>
<organism evidence="2 3">
    <name type="scientific">Bradyrhizobium stylosanthis</name>
    <dbReference type="NCBI Taxonomy" id="1803665"/>
    <lineage>
        <taxon>Bacteria</taxon>
        <taxon>Pseudomonadati</taxon>
        <taxon>Pseudomonadota</taxon>
        <taxon>Alphaproteobacteria</taxon>
        <taxon>Hyphomicrobiales</taxon>
        <taxon>Nitrobacteraceae</taxon>
        <taxon>Bradyrhizobium</taxon>
    </lineage>
</organism>
<dbReference type="Pfam" id="PF13302">
    <property type="entry name" value="Acetyltransf_3"/>
    <property type="match status" value="1"/>
</dbReference>
<dbReference type="OrthoDB" id="6293260at2"/>
<sequence length="165" mass="18430">MEHFSTARLSAERLSESHLADLVALHLDAEVSRYLGGVRSADVTKTYLDVNMAHWDQHGFGLWALRTKDGAFAGRAGLRHILLDDVDEVEIAYAFKRGAWGLGFASEIATAMTEIGLSHLQVPSLIGLVFAENVASRRVLEKSDYLLERSMVRHGHDAVIYRIRR</sequence>
<dbReference type="GO" id="GO:0016747">
    <property type="term" value="F:acyltransferase activity, transferring groups other than amino-acyl groups"/>
    <property type="evidence" value="ECO:0007669"/>
    <property type="project" value="InterPro"/>
</dbReference>
<evidence type="ECO:0000259" key="1">
    <source>
        <dbReference type="Pfam" id="PF13302"/>
    </source>
</evidence>
<dbReference type="Gene3D" id="3.40.630.30">
    <property type="match status" value="1"/>
</dbReference>
<dbReference type="AlphaFoldDB" id="A0A560DMS2"/>
<feature type="domain" description="N-acetyltransferase" evidence="1">
    <location>
        <begin position="8"/>
        <end position="143"/>
    </location>
</feature>
<dbReference type="STRING" id="1803665.GCA_001641335_04881"/>
<dbReference type="InterPro" id="IPR016181">
    <property type="entry name" value="Acyl_CoA_acyltransferase"/>
</dbReference>
<dbReference type="EMBL" id="VITK01000005">
    <property type="protein sequence ID" value="TWA98406.1"/>
    <property type="molecule type" value="Genomic_DNA"/>
</dbReference>
<proteinExistence type="predicted"/>
<evidence type="ECO:0000313" key="3">
    <source>
        <dbReference type="Proteomes" id="UP000319949"/>
    </source>
</evidence>
<protein>
    <submittedName>
        <fullName evidence="2">RimJ/RimL family protein N-acetyltransferase</fullName>
    </submittedName>
</protein>
<gene>
    <name evidence="2" type="ORF">FBZ96_10582</name>
</gene>